<keyword evidence="3" id="KW-0448">Lipopolysaccharide biosynthesis</keyword>
<sequence>MKIFGPYRGVSSIIVSLLYLILETFKVSKKSVLILIPARFASTRFPGKPLAMIAGKSMISRVLENCQKASCADISFDAYVVTDDDQVENHIKSFSQNVVRVDDDVISGTLRIELAYSRHFKEKSYDLVINVQGDEPLLEGSDLVRLAEFHLNKPVEIATLVKKQMGFDDVFRDPNKVKVAMSETTGDAFYFSRSPIPFKRDAGVDANNDYWFLHIGVYSYKPSALSAFSKAPVSRLEDLEKLEQLRALEMGMKIGALETRSVIVGVDHPADVKKVEEVLSGRN</sequence>
<proteinExistence type="predicted"/>
<dbReference type="PANTHER" id="PTHR42866">
    <property type="entry name" value="3-DEOXY-MANNO-OCTULOSONATE CYTIDYLYLTRANSFERASE"/>
    <property type="match status" value="1"/>
</dbReference>
<dbReference type="KEGG" id="bsto:C0V70_06915"/>
<dbReference type="Pfam" id="PF02348">
    <property type="entry name" value="CTP_transf_3"/>
    <property type="match status" value="1"/>
</dbReference>
<evidence type="ECO:0000256" key="1">
    <source>
        <dbReference type="ARBA" id="ARBA00022679"/>
    </source>
</evidence>
<dbReference type="EMBL" id="CP025704">
    <property type="protein sequence ID" value="AUN97844.1"/>
    <property type="molecule type" value="Genomic_DNA"/>
</dbReference>
<gene>
    <name evidence="4" type="primary">kdsB</name>
    <name evidence="4" type="ORF">C0V70_06915</name>
</gene>
<name>A0A2K9NSX4_BACTC</name>
<dbReference type="InterPro" id="IPR029044">
    <property type="entry name" value="Nucleotide-diphossugar_trans"/>
</dbReference>
<keyword evidence="5" id="KW-1185">Reference proteome</keyword>
<dbReference type="Gene3D" id="3.90.550.10">
    <property type="entry name" value="Spore Coat Polysaccharide Biosynthesis Protein SpsA, Chain A"/>
    <property type="match status" value="1"/>
</dbReference>
<evidence type="ECO:0000256" key="3">
    <source>
        <dbReference type="ARBA" id="ARBA00022985"/>
    </source>
</evidence>
<keyword evidence="1 4" id="KW-0808">Transferase</keyword>
<dbReference type="PANTHER" id="PTHR42866:SF2">
    <property type="entry name" value="3-DEOXY-MANNO-OCTULOSONATE CYTIDYLYLTRANSFERASE, MITOCHONDRIAL"/>
    <property type="match status" value="1"/>
</dbReference>
<evidence type="ECO:0000313" key="4">
    <source>
        <dbReference type="EMBL" id="AUN97844.1"/>
    </source>
</evidence>
<dbReference type="SUPFAM" id="SSF53448">
    <property type="entry name" value="Nucleotide-diphospho-sugar transferases"/>
    <property type="match status" value="1"/>
</dbReference>
<dbReference type="OrthoDB" id="5295279at2"/>
<organism evidence="4 5">
    <name type="scientific">Bacteriovorax stolpii</name>
    <name type="common">Bdellovibrio stolpii</name>
    <dbReference type="NCBI Taxonomy" id="960"/>
    <lineage>
        <taxon>Bacteria</taxon>
        <taxon>Pseudomonadati</taxon>
        <taxon>Bdellovibrionota</taxon>
        <taxon>Bacteriovoracia</taxon>
        <taxon>Bacteriovoracales</taxon>
        <taxon>Bacteriovoracaceae</taxon>
        <taxon>Bacteriovorax</taxon>
    </lineage>
</organism>
<evidence type="ECO:0000313" key="5">
    <source>
        <dbReference type="Proteomes" id="UP000235584"/>
    </source>
</evidence>
<evidence type="ECO:0000256" key="2">
    <source>
        <dbReference type="ARBA" id="ARBA00022695"/>
    </source>
</evidence>
<keyword evidence="2 4" id="KW-0548">Nucleotidyltransferase</keyword>
<dbReference type="InterPro" id="IPR003329">
    <property type="entry name" value="Cytidylyl_trans"/>
</dbReference>
<dbReference type="NCBIfam" id="TIGR00466">
    <property type="entry name" value="kdsB"/>
    <property type="match status" value="1"/>
</dbReference>
<dbReference type="GO" id="GO:0005829">
    <property type="term" value="C:cytosol"/>
    <property type="evidence" value="ECO:0007669"/>
    <property type="project" value="TreeGrafter"/>
</dbReference>
<dbReference type="Proteomes" id="UP000235584">
    <property type="component" value="Chromosome"/>
</dbReference>
<protein>
    <submittedName>
        <fullName evidence="4">3-deoxy-manno-octulosonate cytidylyltransferase</fullName>
    </submittedName>
</protein>
<dbReference type="CDD" id="cd02517">
    <property type="entry name" value="CMP-KDO-Synthetase"/>
    <property type="match status" value="1"/>
</dbReference>
<dbReference type="GO" id="GO:0008690">
    <property type="term" value="F:3-deoxy-manno-octulosonate cytidylyltransferase activity"/>
    <property type="evidence" value="ECO:0007669"/>
    <property type="project" value="InterPro"/>
</dbReference>
<reference evidence="4 5" key="1">
    <citation type="submission" date="2018-01" db="EMBL/GenBank/DDBJ databases">
        <title>Complete genome sequence of Bacteriovorax stolpii DSM12778.</title>
        <authorList>
            <person name="Tang B."/>
            <person name="Chang J."/>
        </authorList>
    </citation>
    <scope>NUCLEOTIDE SEQUENCE [LARGE SCALE GENOMIC DNA]</scope>
    <source>
        <strain evidence="4 5">DSM 12778</strain>
    </source>
</reference>
<accession>A0A2K9NSX4</accession>
<dbReference type="AlphaFoldDB" id="A0A2K9NSX4"/>
<dbReference type="InterPro" id="IPR004528">
    <property type="entry name" value="KdsB"/>
</dbReference>
<dbReference type="GO" id="GO:0009103">
    <property type="term" value="P:lipopolysaccharide biosynthetic process"/>
    <property type="evidence" value="ECO:0007669"/>
    <property type="project" value="UniProtKB-KW"/>
</dbReference>
<dbReference type="NCBIfam" id="NF003952">
    <property type="entry name" value="PRK05450.1-5"/>
    <property type="match status" value="1"/>
</dbReference>